<keyword evidence="3" id="KW-0808">Transferase</keyword>
<dbReference type="PANTHER" id="PTHR46390">
    <property type="entry name" value="MANNOSE-1-PHOSPHATE GUANYLYLTRANSFERASE"/>
    <property type="match status" value="1"/>
</dbReference>
<dbReference type="PANTHER" id="PTHR46390:SF1">
    <property type="entry name" value="MANNOSE-1-PHOSPHATE GUANYLYLTRANSFERASE"/>
    <property type="match status" value="1"/>
</dbReference>
<dbReference type="Pfam" id="PF22640">
    <property type="entry name" value="ManC_GMP_beta-helix"/>
    <property type="match status" value="1"/>
</dbReference>
<evidence type="ECO:0000313" key="4">
    <source>
        <dbReference type="Proteomes" id="UP001501094"/>
    </source>
</evidence>
<dbReference type="InterPro" id="IPR049577">
    <property type="entry name" value="GMPP_N"/>
</dbReference>
<protein>
    <submittedName>
        <fullName evidence="3">Mannose-1-phosphate guanylyltransferase</fullName>
    </submittedName>
</protein>
<dbReference type="Gene3D" id="3.90.550.10">
    <property type="entry name" value="Spore Coat Polysaccharide Biosynthesis Protein SpsA, Chain A"/>
    <property type="match status" value="1"/>
</dbReference>
<dbReference type="Pfam" id="PF00483">
    <property type="entry name" value="NTP_transferase"/>
    <property type="match status" value="1"/>
</dbReference>
<dbReference type="InterPro" id="IPR054566">
    <property type="entry name" value="ManC/GMP-like_b-helix"/>
</dbReference>
<comment type="caution">
    <text evidence="3">The sequence shown here is derived from an EMBL/GenBank/DDBJ whole genome shotgun (WGS) entry which is preliminary data.</text>
</comment>
<dbReference type="CDD" id="cd02509">
    <property type="entry name" value="GDP-M1P_Guanylyltransferase"/>
    <property type="match status" value="1"/>
</dbReference>
<organism evidence="3 4">
    <name type="scientific">Myceligenerans crystallogenes</name>
    <dbReference type="NCBI Taxonomy" id="316335"/>
    <lineage>
        <taxon>Bacteria</taxon>
        <taxon>Bacillati</taxon>
        <taxon>Actinomycetota</taxon>
        <taxon>Actinomycetes</taxon>
        <taxon>Micrococcales</taxon>
        <taxon>Promicromonosporaceae</taxon>
        <taxon>Myceligenerans</taxon>
    </lineage>
</organism>
<dbReference type="Proteomes" id="UP001501094">
    <property type="component" value="Unassembled WGS sequence"/>
</dbReference>
<dbReference type="InterPro" id="IPR051161">
    <property type="entry name" value="Mannose-6P_isomerase_type2"/>
</dbReference>
<accession>A0ABN2N699</accession>
<keyword evidence="3" id="KW-0548">Nucleotidyltransferase</keyword>
<feature type="domain" description="Nucleotidyl transferase" evidence="1">
    <location>
        <begin position="28"/>
        <end position="308"/>
    </location>
</feature>
<evidence type="ECO:0000313" key="3">
    <source>
        <dbReference type="EMBL" id="GAA1853124.1"/>
    </source>
</evidence>
<dbReference type="GO" id="GO:0016779">
    <property type="term" value="F:nucleotidyltransferase activity"/>
    <property type="evidence" value="ECO:0007669"/>
    <property type="project" value="UniProtKB-KW"/>
</dbReference>
<dbReference type="InterPro" id="IPR029044">
    <property type="entry name" value="Nucleotide-diphossugar_trans"/>
</dbReference>
<dbReference type="InterPro" id="IPR005835">
    <property type="entry name" value="NTP_transferase_dom"/>
</dbReference>
<sequence length="389" mass="40266">MLVAMSNPAGTSSAASETAVGPIEGFHAVIPAGGAGTRLWPLSRRKAPKFLHDLTGSGRTLLQATVDRLAPLTGDDGVMLVTGTHHVAACRTQLPGLGDTKVLAEPSPRDSMAAIGLAAAVLAERHGDVVIGSFAADHVISGQAAFERAVREAVAAARAGFVATIGIAASRPSTAFGYIRSDGALGVDGAPSAQHVRGFTEKPDAATAREYLASGEYRWNAGMFVVKTSVLLGHLAEQRPELHDGLLTIAKAWDTDDRDRVLAEVWPGLEKIAIDHAIAEPVADAGGVAVVPGTFGWDDVGDFNSLAALLPSDDDRGSKVLGDAGEVIRVDSAGSVVVPAGGRLVSVLGLDDVVVVDTPDALLVTTRARAQQVKQIVDAVRARDLEELL</sequence>
<dbReference type="SUPFAM" id="SSF159283">
    <property type="entry name" value="Guanosine diphospho-D-mannose pyrophosphorylase/mannose-6-phosphate isomerase linker domain"/>
    <property type="match status" value="1"/>
</dbReference>
<evidence type="ECO:0000259" key="2">
    <source>
        <dbReference type="Pfam" id="PF22640"/>
    </source>
</evidence>
<evidence type="ECO:0000259" key="1">
    <source>
        <dbReference type="Pfam" id="PF00483"/>
    </source>
</evidence>
<dbReference type="EMBL" id="BAAANL010000001">
    <property type="protein sequence ID" value="GAA1853124.1"/>
    <property type="molecule type" value="Genomic_DNA"/>
</dbReference>
<reference evidence="3 4" key="1">
    <citation type="journal article" date="2019" name="Int. J. Syst. Evol. Microbiol.">
        <title>The Global Catalogue of Microorganisms (GCM) 10K type strain sequencing project: providing services to taxonomists for standard genome sequencing and annotation.</title>
        <authorList>
            <consortium name="The Broad Institute Genomics Platform"/>
            <consortium name="The Broad Institute Genome Sequencing Center for Infectious Disease"/>
            <person name="Wu L."/>
            <person name="Ma J."/>
        </authorList>
    </citation>
    <scope>NUCLEOTIDE SEQUENCE [LARGE SCALE GENOMIC DNA]</scope>
    <source>
        <strain evidence="3 4">JCM 14326</strain>
    </source>
</reference>
<name>A0ABN2N699_9MICO</name>
<feature type="domain" description="MannoseP isomerase/GMP-like beta-helix" evidence="2">
    <location>
        <begin position="325"/>
        <end position="378"/>
    </location>
</feature>
<proteinExistence type="predicted"/>
<dbReference type="SUPFAM" id="SSF53448">
    <property type="entry name" value="Nucleotide-diphospho-sugar transferases"/>
    <property type="match status" value="1"/>
</dbReference>
<keyword evidence="4" id="KW-1185">Reference proteome</keyword>
<gene>
    <name evidence="3" type="ORF">GCM10009751_07200</name>
</gene>